<dbReference type="InterPro" id="IPR036188">
    <property type="entry name" value="FAD/NAD-bd_sf"/>
</dbReference>
<dbReference type="SUPFAM" id="SSF51905">
    <property type="entry name" value="FAD/NAD(P)-binding domain"/>
    <property type="match status" value="1"/>
</dbReference>
<keyword evidence="5" id="KW-0676">Redox-active center</keyword>
<keyword evidence="2" id="KW-0274">FAD</keyword>
<dbReference type="Proteomes" id="UP000030902">
    <property type="component" value="Chromosome"/>
</dbReference>
<evidence type="ECO:0000256" key="4">
    <source>
        <dbReference type="ARBA" id="ARBA00023157"/>
    </source>
</evidence>
<accession>A0A6S4GQ52</accession>
<evidence type="ECO:0000256" key="5">
    <source>
        <dbReference type="ARBA" id="ARBA00023284"/>
    </source>
</evidence>
<dbReference type="InterPro" id="IPR008255">
    <property type="entry name" value="Pyr_nucl-diS_OxRdtase_2_AS"/>
</dbReference>
<organism evidence="7 8">
    <name type="scientific">Candidatus Nanosynbacter lyticus</name>
    <dbReference type="NCBI Taxonomy" id="2093824"/>
    <lineage>
        <taxon>Bacteria</taxon>
        <taxon>Candidatus Saccharimonadota</taxon>
        <taxon>Candidatus Saccharimonadia</taxon>
        <taxon>Candidatus Nanosynbacterales</taxon>
        <taxon>Candidatus Nanosynbacteraceae</taxon>
        <taxon>Candidatus Nanosynbacter</taxon>
    </lineage>
</organism>
<dbReference type="PANTHER" id="PTHR48105">
    <property type="entry name" value="THIOREDOXIN REDUCTASE 1-RELATED-RELATED"/>
    <property type="match status" value="1"/>
</dbReference>
<evidence type="ECO:0000313" key="7">
    <source>
        <dbReference type="EMBL" id="AJA06539.1"/>
    </source>
</evidence>
<dbReference type="PRINTS" id="PR00368">
    <property type="entry name" value="FADPNR"/>
</dbReference>
<dbReference type="Gene3D" id="3.50.50.60">
    <property type="entry name" value="FAD/NAD(P)-binding domain"/>
    <property type="match status" value="2"/>
</dbReference>
<proteinExistence type="predicted"/>
<evidence type="ECO:0000256" key="3">
    <source>
        <dbReference type="ARBA" id="ARBA00023002"/>
    </source>
</evidence>
<dbReference type="InterPro" id="IPR023753">
    <property type="entry name" value="FAD/NAD-binding_dom"/>
</dbReference>
<gene>
    <name evidence="7" type="ORF">TM7x_02470</name>
</gene>
<keyword evidence="1" id="KW-0285">Flavoprotein</keyword>
<dbReference type="EMBL" id="CP007496">
    <property type="protein sequence ID" value="AJA06539.1"/>
    <property type="molecule type" value="Genomic_DNA"/>
</dbReference>
<keyword evidence="3" id="KW-0560">Oxidoreductase</keyword>
<dbReference type="InterPro" id="IPR050097">
    <property type="entry name" value="Ferredoxin-NADP_redctase_2"/>
</dbReference>
<name>A0A6S4GQ52_9BACT</name>
<evidence type="ECO:0000256" key="1">
    <source>
        <dbReference type="ARBA" id="ARBA00022630"/>
    </source>
</evidence>
<sequence>MSKEVIIVGAGPSALTAAIYLSREDVPTTLYERGVVGGMAAITDQIDNYPGFAEGVTGMKLASELQQQAERFGADIEYGDVTELKQVDGELELTIDGQPVRAKSVLLATGSNHRKLGVSGEDELYGRGVHYCATCDGAFYRDKSLIVVGGGNSAVQEAIFLTRYASHIDLLVRSELRASDVLQKELQKYVDEGKITVHIGATTDEIIVKDDKFYGVKSTQNGEQKEFTADGLFVFIGLIPNTQFLADSDVELDLGGHIVTDEHLHTNIPGVFASGDVRSGATMQIASAVGEGAVAAMQIREYLQEKAREE</sequence>
<keyword evidence="8" id="KW-1185">Reference proteome</keyword>
<dbReference type="KEGG" id="sox:TM7x_02470"/>
<dbReference type="Pfam" id="PF07992">
    <property type="entry name" value="Pyr_redox_2"/>
    <property type="match status" value="1"/>
</dbReference>
<feature type="domain" description="FAD/NAD(P)-binding" evidence="6">
    <location>
        <begin position="4"/>
        <end position="292"/>
    </location>
</feature>
<evidence type="ECO:0000256" key="2">
    <source>
        <dbReference type="ARBA" id="ARBA00022827"/>
    </source>
</evidence>
<reference evidence="7 8" key="1">
    <citation type="journal article" date="2015" name="Proc. Natl. Acad. Sci. U.S.A.">
        <title>Cultivation of a human-associated TM7 phylotype reveals a reduced genome and epibiotic parasitic lifestyle.</title>
        <authorList>
            <person name="He X."/>
            <person name="McLean J.S."/>
            <person name="Edlund A."/>
            <person name="Yooseph S."/>
            <person name="Hall A.P."/>
            <person name="Liu S.Y."/>
            <person name="Dorrestein P.C."/>
            <person name="Esquenazi E."/>
            <person name="Hunter R.C."/>
            <person name="Cheng G."/>
            <person name="Nelson K.E."/>
            <person name="Lux R."/>
            <person name="Shi W."/>
        </authorList>
    </citation>
    <scope>NUCLEOTIDE SEQUENCE [LARGE SCALE GENOMIC DNA]</scope>
    <source>
        <strain evidence="7 8">TM7x</strain>
    </source>
</reference>
<dbReference type="PRINTS" id="PR00469">
    <property type="entry name" value="PNDRDTASEII"/>
</dbReference>
<keyword evidence="4" id="KW-1015">Disulfide bond</keyword>
<evidence type="ECO:0000313" key="8">
    <source>
        <dbReference type="Proteomes" id="UP000030902"/>
    </source>
</evidence>
<dbReference type="AlphaFoldDB" id="A0A6S4GQ52"/>
<dbReference type="PROSITE" id="PS00573">
    <property type="entry name" value="PYRIDINE_REDOX_2"/>
    <property type="match status" value="1"/>
</dbReference>
<evidence type="ECO:0000259" key="6">
    <source>
        <dbReference type="Pfam" id="PF07992"/>
    </source>
</evidence>
<protein>
    <submittedName>
        <fullName evidence="7">Thioredoxin reductase</fullName>
    </submittedName>
</protein>
<dbReference type="RefSeq" id="WP_039327578.1">
    <property type="nucleotide sequence ID" value="NZ_CP007496.1"/>
</dbReference>
<dbReference type="GO" id="GO:0016668">
    <property type="term" value="F:oxidoreductase activity, acting on a sulfur group of donors, NAD(P) as acceptor"/>
    <property type="evidence" value="ECO:0007669"/>
    <property type="project" value="UniProtKB-ARBA"/>
</dbReference>